<dbReference type="PROSITE" id="PS50234">
    <property type="entry name" value="VWFA"/>
    <property type="match status" value="1"/>
</dbReference>
<dbReference type="Gene3D" id="3.40.50.410">
    <property type="entry name" value="von Willebrand factor, type A domain"/>
    <property type="match status" value="1"/>
</dbReference>
<keyword evidence="1" id="KW-1133">Transmembrane helix</keyword>
<protein>
    <submittedName>
        <fullName evidence="3">von Willebrand factor type A domain-containing protein</fullName>
    </submittedName>
</protein>
<evidence type="ECO:0000313" key="4">
    <source>
        <dbReference type="Proteomes" id="UP000280726"/>
    </source>
</evidence>
<proteinExistence type="predicted"/>
<dbReference type="Proteomes" id="UP000280726">
    <property type="component" value="Unassembled WGS sequence"/>
</dbReference>
<keyword evidence="1" id="KW-0812">Transmembrane</keyword>
<dbReference type="InterPro" id="IPR002035">
    <property type="entry name" value="VWF_A"/>
</dbReference>
<keyword evidence="4" id="KW-1185">Reference proteome</keyword>
<dbReference type="AlphaFoldDB" id="A0A3N4Z1V3"/>
<evidence type="ECO:0000256" key="1">
    <source>
        <dbReference type="SAM" id="Phobius"/>
    </source>
</evidence>
<feature type="transmembrane region" description="Helical" evidence="1">
    <location>
        <begin position="319"/>
        <end position="337"/>
    </location>
</feature>
<reference evidence="3 4" key="1">
    <citation type="submission" date="2018-11" db="EMBL/GenBank/DDBJ databases">
        <title>Sequencing the genomes of 1000 actinobacteria strains.</title>
        <authorList>
            <person name="Klenk H.-P."/>
        </authorList>
    </citation>
    <scope>NUCLEOTIDE SEQUENCE [LARGE SCALE GENOMIC DNA]</scope>
    <source>
        <strain evidence="3 4">DSM 14418</strain>
    </source>
</reference>
<dbReference type="SMART" id="SM00327">
    <property type="entry name" value="VWA"/>
    <property type="match status" value="1"/>
</dbReference>
<feature type="transmembrane region" description="Helical" evidence="1">
    <location>
        <begin position="6"/>
        <end position="24"/>
    </location>
</feature>
<feature type="transmembrane region" description="Helical" evidence="1">
    <location>
        <begin position="61"/>
        <end position="80"/>
    </location>
</feature>
<gene>
    <name evidence="3" type="ORF">EDD32_1024</name>
</gene>
<accession>A0A3N4Z1V3</accession>
<dbReference type="EMBL" id="RKRA01000001">
    <property type="protein sequence ID" value="RPF26577.1"/>
    <property type="molecule type" value="Genomic_DNA"/>
</dbReference>
<evidence type="ECO:0000259" key="2">
    <source>
        <dbReference type="PROSITE" id="PS50234"/>
    </source>
</evidence>
<feature type="domain" description="VWFA" evidence="2">
    <location>
        <begin position="96"/>
        <end position="296"/>
    </location>
</feature>
<name>A0A3N4Z1V3_9MICO</name>
<comment type="caution">
    <text evidence="3">The sequence shown here is derived from an EMBL/GenBank/DDBJ whole genome shotgun (WGS) entry which is preliminary data.</text>
</comment>
<evidence type="ECO:0000313" key="3">
    <source>
        <dbReference type="EMBL" id="RPF26577.1"/>
    </source>
</evidence>
<keyword evidence="1" id="KW-0472">Membrane</keyword>
<dbReference type="SUPFAM" id="SSF53300">
    <property type="entry name" value="vWA-like"/>
    <property type="match status" value="1"/>
</dbReference>
<organism evidence="3 4">
    <name type="scientific">Georgenia muralis</name>
    <dbReference type="NCBI Taxonomy" id="154117"/>
    <lineage>
        <taxon>Bacteria</taxon>
        <taxon>Bacillati</taxon>
        <taxon>Actinomycetota</taxon>
        <taxon>Actinomycetes</taxon>
        <taxon>Micrococcales</taxon>
        <taxon>Bogoriellaceae</taxon>
        <taxon>Georgenia</taxon>
    </lineage>
</organism>
<dbReference type="InterPro" id="IPR036465">
    <property type="entry name" value="vWFA_dom_sf"/>
</dbReference>
<sequence>MVSPWLVPLVLAAVLAAAVAGWLGRRPARGTGRAVTWVANSAYLRALPGYARRLRVLRGGLAVAAAGLVLAAVATAALSARPVDRDVRSEILATRDIVLCLDVSGSMIELDSEIVRTFGRLVDSFEGERIALSVWNNTSRTVFPLTDDYALVEEELDAAATALDFDLDSWVYDPEALARLEGFLTGTVSLDNESSSLVGDGLASCALAFDEAETDRSRSIILATDNLVLGTPIYSLLEAHDLASERDVTVHALYASLDDAGSDVARDELEAVTTGGGGLFFEADDPSAVDGIIADITAQQAVDLDADPEVVVTDRPDRWYGWLVVGLLVLLGVLWRVRA</sequence>